<dbReference type="EMBL" id="CH476617">
    <property type="protein sequence ID" value="EEP81208.1"/>
    <property type="molecule type" value="Genomic_DNA"/>
</dbReference>
<dbReference type="GO" id="GO:0005634">
    <property type="term" value="C:nucleus"/>
    <property type="evidence" value="ECO:0007669"/>
    <property type="project" value="UniProtKB-SubCell"/>
</dbReference>
<proteinExistence type="inferred from homology"/>
<dbReference type="RefSeq" id="XP_002585361.1">
    <property type="nucleotide sequence ID" value="XM_002585315.1"/>
</dbReference>
<dbReference type="VEuPathDB" id="FungiDB:UREG_06050"/>
<protein>
    <recommendedName>
        <fullName evidence="8">Velvet domain-containing protein</fullName>
    </recommendedName>
</protein>
<dbReference type="PANTHER" id="PTHR33572:SF3">
    <property type="entry name" value="VELVET COMPLEX SUBUNIT B"/>
    <property type="match status" value="1"/>
</dbReference>
<dbReference type="InterPro" id="IPR021740">
    <property type="entry name" value="Velvet"/>
</dbReference>
<keyword evidence="10" id="KW-1185">Reference proteome</keyword>
<dbReference type="InterPro" id="IPR037525">
    <property type="entry name" value="Velvet_dom"/>
</dbReference>
<comment type="similarity">
    <text evidence="6">Belongs to the velvet family. VelB subfamily.</text>
</comment>
<evidence type="ECO:0000256" key="4">
    <source>
        <dbReference type="ARBA" id="ARBA00023163"/>
    </source>
</evidence>
<evidence type="ECO:0000313" key="9">
    <source>
        <dbReference type="EMBL" id="EEP81208.1"/>
    </source>
</evidence>
<keyword evidence="4" id="KW-0804">Transcription</keyword>
<feature type="compositionally biased region" description="Pro residues" evidence="7">
    <location>
        <begin position="11"/>
        <end position="39"/>
    </location>
</feature>
<dbReference type="Pfam" id="PF11754">
    <property type="entry name" value="Velvet"/>
    <property type="match status" value="1"/>
</dbReference>
<feature type="region of interest" description="Disordered" evidence="7">
    <location>
        <begin position="1"/>
        <end position="50"/>
    </location>
</feature>
<accession>C4JUB1</accession>
<comment type="subcellular location">
    <subcellularLocation>
        <location evidence="1">Nucleus</location>
    </subcellularLocation>
</comment>
<evidence type="ECO:0000259" key="8">
    <source>
        <dbReference type="PROSITE" id="PS51821"/>
    </source>
</evidence>
<evidence type="ECO:0000256" key="7">
    <source>
        <dbReference type="SAM" id="MobiDB-lite"/>
    </source>
</evidence>
<dbReference type="PANTHER" id="PTHR33572">
    <property type="entry name" value="SPORE DEVELOPMENT REGULATOR VOSA"/>
    <property type="match status" value="1"/>
</dbReference>
<sequence>MYSLDQDRPHPMPPPPLSYEQVGPPPPQQPPASVYPPPNRAHMPPAAVPARLPPPPVSTIWHGRVYILEVLQQPVRARMCGFGDKDRRPITPPPCVRLRVLDAQSRKEIDVTEIDTSFFVLTVDLWNADGDREVNLVRHSATSPSISTASASSFPPPPQLPQYPSYGHPSSMYGQPAGYPQYYPAQAPYAQPGMPYQPAPAQPYYSMTPSYYSQGSAPMAAQSVMPAAMAAAQPTGMFTRNLIGSLSASAFKLTDPENKLGIWFILQDLSVRTEGAFRLKMNFVNVGTDPSDSASESGPVLSHGSAPVLASVFSDVFHVFSAKKFPGVIESTPLSKCFAIQGIKIPIRKDGVKGARGAAAALAAAKERDGEGEEWEE</sequence>
<gene>
    <name evidence="9" type="ORF">UREG_06050</name>
</gene>
<dbReference type="InParanoid" id="C4JUB1"/>
<keyword evidence="2" id="KW-0749">Sporulation</keyword>
<evidence type="ECO:0000313" key="10">
    <source>
        <dbReference type="Proteomes" id="UP000002058"/>
    </source>
</evidence>
<reference evidence="10" key="1">
    <citation type="journal article" date="2009" name="Genome Res.">
        <title>Comparative genomic analyses of the human fungal pathogens Coccidioides and their relatives.</title>
        <authorList>
            <person name="Sharpton T.J."/>
            <person name="Stajich J.E."/>
            <person name="Rounsley S.D."/>
            <person name="Gardner M.J."/>
            <person name="Wortman J.R."/>
            <person name="Jordar V.S."/>
            <person name="Maiti R."/>
            <person name="Kodira C.D."/>
            <person name="Neafsey D.E."/>
            <person name="Zeng Q."/>
            <person name="Hung C.-Y."/>
            <person name="McMahan C."/>
            <person name="Muszewska A."/>
            <person name="Grynberg M."/>
            <person name="Mandel M.A."/>
            <person name="Kellner E.M."/>
            <person name="Barker B.M."/>
            <person name="Galgiani J.N."/>
            <person name="Orbach M.J."/>
            <person name="Kirkland T.N."/>
            <person name="Cole G.T."/>
            <person name="Henn M.R."/>
            <person name="Birren B.W."/>
            <person name="Taylor J.W."/>
        </authorList>
    </citation>
    <scope>NUCLEOTIDE SEQUENCE [LARGE SCALE GENOMIC DNA]</scope>
    <source>
        <strain evidence="10">UAMH 1704</strain>
    </source>
</reference>
<feature type="compositionally biased region" description="Basic and acidic residues" evidence="7">
    <location>
        <begin position="1"/>
        <end position="10"/>
    </location>
</feature>
<dbReference type="Gene3D" id="2.60.40.3960">
    <property type="entry name" value="Velvet domain"/>
    <property type="match status" value="2"/>
</dbReference>
<dbReference type="GO" id="GO:0030435">
    <property type="term" value="P:sporulation resulting in formation of a cellular spore"/>
    <property type="evidence" value="ECO:0007669"/>
    <property type="project" value="UniProtKB-KW"/>
</dbReference>
<name>C4JUB1_UNCRE</name>
<dbReference type="OrthoDB" id="1746739at2759"/>
<dbReference type="AlphaFoldDB" id="C4JUB1"/>
<evidence type="ECO:0000256" key="6">
    <source>
        <dbReference type="ARBA" id="ARBA00038045"/>
    </source>
</evidence>
<keyword evidence="5" id="KW-0539">Nucleus</keyword>
<dbReference type="PROSITE" id="PS51821">
    <property type="entry name" value="VELVET"/>
    <property type="match status" value="1"/>
</dbReference>
<dbReference type="InterPro" id="IPR038491">
    <property type="entry name" value="Velvet_dom_sf"/>
</dbReference>
<dbReference type="OMA" id="YQDGRSW"/>
<organism evidence="9 10">
    <name type="scientific">Uncinocarpus reesii (strain UAMH 1704)</name>
    <dbReference type="NCBI Taxonomy" id="336963"/>
    <lineage>
        <taxon>Eukaryota</taxon>
        <taxon>Fungi</taxon>
        <taxon>Dikarya</taxon>
        <taxon>Ascomycota</taxon>
        <taxon>Pezizomycotina</taxon>
        <taxon>Eurotiomycetes</taxon>
        <taxon>Eurotiomycetidae</taxon>
        <taxon>Onygenales</taxon>
        <taxon>Onygenaceae</taxon>
        <taxon>Uncinocarpus</taxon>
    </lineage>
</organism>
<dbReference type="GeneID" id="8438956"/>
<keyword evidence="3" id="KW-0805">Transcription regulation</keyword>
<dbReference type="Proteomes" id="UP000002058">
    <property type="component" value="Unassembled WGS sequence"/>
</dbReference>
<evidence type="ECO:0000256" key="3">
    <source>
        <dbReference type="ARBA" id="ARBA00023015"/>
    </source>
</evidence>
<feature type="domain" description="Velvet" evidence="8">
    <location>
        <begin position="58"/>
        <end position="348"/>
    </location>
</feature>
<dbReference type="eggNOG" id="ENOG502S1B4">
    <property type="taxonomic scope" value="Eukaryota"/>
</dbReference>
<dbReference type="KEGG" id="ure:UREG_06050"/>
<evidence type="ECO:0000256" key="5">
    <source>
        <dbReference type="ARBA" id="ARBA00023242"/>
    </source>
</evidence>
<dbReference type="HOGENOM" id="CLU_022491_0_0_1"/>
<evidence type="ECO:0000256" key="2">
    <source>
        <dbReference type="ARBA" id="ARBA00022969"/>
    </source>
</evidence>
<evidence type="ECO:0000256" key="1">
    <source>
        <dbReference type="ARBA" id="ARBA00004123"/>
    </source>
</evidence>